<dbReference type="AlphaFoldDB" id="A0A1H0NWE8"/>
<feature type="domain" description="Transposase IS4-like" evidence="1">
    <location>
        <begin position="28"/>
        <end position="146"/>
    </location>
</feature>
<dbReference type="GO" id="GO:0003677">
    <property type="term" value="F:DNA binding"/>
    <property type="evidence" value="ECO:0007669"/>
    <property type="project" value="InterPro"/>
</dbReference>
<dbReference type="GO" id="GO:0004803">
    <property type="term" value="F:transposase activity"/>
    <property type="evidence" value="ECO:0007669"/>
    <property type="project" value="InterPro"/>
</dbReference>
<reference evidence="2 3" key="1">
    <citation type="submission" date="2016-10" db="EMBL/GenBank/DDBJ databases">
        <authorList>
            <person name="de Groot N.N."/>
        </authorList>
    </citation>
    <scope>NUCLEOTIDE SEQUENCE [LARGE SCALE GENOMIC DNA]</scope>
    <source>
        <strain evidence="2 3">DSM 12272</strain>
    </source>
</reference>
<evidence type="ECO:0000259" key="1">
    <source>
        <dbReference type="Pfam" id="PF01609"/>
    </source>
</evidence>
<proteinExistence type="predicted"/>
<dbReference type="Proteomes" id="UP000198597">
    <property type="component" value="Unassembled WGS sequence"/>
</dbReference>
<gene>
    <name evidence="2" type="ORF">SAMN04488529_101979</name>
</gene>
<dbReference type="EMBL" id="FNJM01000001">
    <property type="protein sequence ID" value="SDO96868.1"/>
    <property type="molecule type" value="Genomic_DNA"/>
</dbReference>
<evidence type="ECO:0000313" key="2">
    <source>
        <dbReference type="EMBL" id="SDO96868.1"/>
    </source>
</evidence>
<dbReference type="InterPro" id="IPR051698">
    <property type="entry name" value="Transposase_11-like"/>
</dbReference>
<organism evidence="2 3">
    <name type="scientific">Clostridium gasigenes</name>
    <dbReference type="NCBI Taxonomy" id="94869"/>
    <lineage>
        <taxon>Bacteria</taxon>
        <taxon>Bacillati</taxon>
        <taxon>Bacillota</taxon>
        <taxon>Clostridia</taxon>
        <taxon>Eubacteriales</taxon>
        <taxon>Clostridiaceae</taxon>
        <taxon>Clostridium</taxon>
    </lineage>
</organism>
<dbReference type="InterPro" id="IPR047647">
    <property type="entry name" value="ISAs1_transpos"/>
</dbReference>
<dbReference type="NCBIfam" id="NF033564">
    <property type="entry name" value="transpos_ISAs1"/>
    <property type="match status" value="1"/>
</dbReference>
<dbReference type="RefSeq" id="WP_089966365.1">
    <property type="nucleotide sequence ID" value="NZ_FNJM01000001.1"/>
</dbReference>
<protein>
    <submittedName>
        <fullName evidence="2">Transposase DDE domain-containing protein</fullName>
    </submittedName>
</protein>
<dbReference type="Pfam" id="PF01609">
    <property type="entry name" value="DDE_Tnp_1"/>
    <property type="match status" value="1"/>
</dbReference>
<keyword evidence="3" id="KW-1185">Reference proteome</keyword>
<dbReference type="STRING" id="94869.SAMN04488529_101979"/>
<dbReference type="InterPro" id="IPR002559">
    <property type="entry name" value="Transposase_11"/>
</dbReference>
<dbReference type="PANTHER" id="PTHR30298">
    <property type="entry name" value="H REPEAT-ASSOCIATED PREDICTED TRANSPOSASE"/>
    <property type="match status" value="1"/>
</dbReference>
<name>A0A1H0NWE8_9CLOT</name>
<accession>A0A1H0NWE8</accession>
<evidence type="ECO:0000313" key="3">
    <source>
        <dbReference type="Proteomes" id="UP000198597"/>
    </source>
</evidence>
<sequence length="171" mass="19416">MIDSKAIQQLQVEWNEYLTTKEGEGIKKILKIDGKTIRGSRTKDKNPLHVVAAWCDENGFCLGQTVVKEKQNEIVAIPEIIDRLNIKGMVVTIDVMGNQIDIGEKIISKKADYVLAVKGNQGNLHKDLIDYFNEESFRKDIKNNSNYKKLLKRATGKCKLGNIIKLKIYHS</sequence>
<dbReference type="PANTHER" id="PTHR30298:SF0">
    <property type="entry name" value="PROTEIN YBFL-RELATED"/>
    <property type="match status" value="1"/>
</dbReference>
<dbReference type="GO" id="GO:0006313">
    <property type="term" value="P:DNA transposition"/>
    <property type="evidence" value="ECO:0007669"/>
    <property type="project" value="InterPro"/>
</dbReference>
<dbReference type="OrthoDB" id="9815086at2"/>